<comment type="caution">
    <text evidence="2">The sequence shown here is derived from an EMBL/GenBank/DDBJ whole genome shotgun (WGS) entry which is preliminary data.</text>
</comment>
<proteinExistence type="predicted"/>
<evidence type="ECO:0000256" key="1">
    <source>
        <dbReference type="SAM" id="MobiDB-lite"/>
    </source>
</evidence>
<keyword evidence="3" id="KW-1185">Reference proteome</keyword>
<dbReference type="EMBL" id="BPVZ01000055">
    <property type="protein sequence ID" value="GKV20402.1"/>
    <property type="molecule type" value="Genomic_DNA"/>
</dbReference>
<organism evidence="2 3">
    <name type="scientific">Rubroshorea leprosula</name>
    <dbReference type="NCBI Taxonomy" id="152421"/>
    <lineage>
        <taxon>Eukaryota</taxon>
        <taxon>Viridiplantae</taxon>
        <taxon>Streptophyta</taxon>
        <taxon>Embryophyta</taxon>
        <taxon>Tracheophyta</taxon>
        <taxon>Spermatophyta</taxon>
        <taxon>Magnoliopsida</taxon>
        <taxon>eudicotyledons</taxon>
        <taxon>Gunneridae</taxon>
        <taxon>Pentapetalae</taxon>
        <taxon>rosids</taxon>
        <taxon>malvids</taxon>
        <taxon>Malvales</taxon>
        <taxon>Dipterocarpaceae</taxon>
        <taxon>Rubroshorea</taxon>
    </lineage>
</organism>
<evidence type="ECO:0000313" key="3">
    <source>
        <dbReference type="Proteomes" id="UP001054252"/>
    </source>
</evidence>
<name>A0AAV5K7Z2_9ROSI</name>
<dbReference type="AlphaFoldDB" id="A0AAV5K7Z2"/>
<feature type="region of interest" description="Disordered" evidence="1">
    <location>
        <begin position="1"/>
        <end position="39"/>
    </location>
</feature>
<protein>
    <submittedName>
        <fullName evidence="2">Uncharacterized protein</fullName>
    </submittedName>
</protein>
<feature type="compositionally biased region" description="Polar residues" evidence="1">
    <location>
        <begin position="20"/>
        <end position="39"/>
    </location>
</feature>
<reference evidence="2 3" key="1">
    <citation type="journal article" date="2021" name="Commun. Biol.">
        <title>The genome of Shorea leprosula (Dipterocarpaceae) highlights the ecological relevance of drought in aseasonal tropical rainforests.</title>
        <authorList>
            <person name="Ng K.K.S."/>
            <person name="Kobayashi M.J."/>
            <person name="Fawcett J.A."/>
            <person name="Hatakeyama M."/>
            <person name="Paape T."/>
            <person name="Ng C.H."/>
            <person name="Ang C.C."/>
            <person name="Tnah L.H."/>
            <person name="Lee C.T."/>
            <person name="Nishiyama T."/>
            <person name="Sese J."/>
            <person name="O'Brien M.J."/>
            <person name="Copetti D."/>
            <person name="Mohd Noor M.I."/>
            <person name="Ong R.C."/>
            <person name="Putra M."/>
            <person name="Sireger I.Z."/>
            <person name="Indrioko S."/>
            <person name="Kosugi Y."/>
            <person name="Izuno A."/>
            <person name="Isagi Y."/>
            <person name="Lee S.L."/>
            <person name="Shimizu K.K."/>
        </authorList>
    </citation>
    <scope>NUCLEOTIDE SEQUENCE [LARGE SCALE GENOMIC DNA]</scope>
    <source>
        <strain evidence="2">214</strain>
    </source>
</reference>
<sequence>MSSLFKGSPYRRRHDLEAGSSRSPSSDNQDDGMSSSPFYITRTKNASIERLRRWRVILP</sequence>
<dbReference type="Proteomes" id="UP001054252">
    <property type="component" value="Unassembled WGS sequence"/>
</dbReference>
<evidence type="ECO:0000313" key="2">
    <source>
        <dbReference type="EMBL" id="GKV20402.1"/>
    </source>
</evidence>
<accession>A0AAV5K7Z2</accession>
<gene>
    <name evidence="2" type="ORF">SLEP1_g30534</name>
</gene>